<dbReference type="OrthoDB" id="415825at2759"/>
<reference evidence="1 2" key="1">
    <citation type="submission" date="2017-12" db="EMBL/GenBank/DDBJ databases">
        <title>Comparative genomics of Botrytis spp.</title>
        <authorList>
            <person name="Valero-Jimenez C.A."/>
            <person name="Tapia P."/>
            <person name="Veloso J."/>
            <person name="Silva-Moreno E."/>
            <person name="Staats M."/>
            <person name="Valdes J.H."/>
            <person name="Van Kan J.A.L."/>
        </authorList>
    </citation>
    <scope>NUCLEOTIDE SEQUENCE [LARGE SCALE GENOMIC DNA]</scope>
    <source>
        <strain evidence="1 2">MUCL11595</strain>
    </source>
</reference>
<dbReference type="EMBL" id="PQXN01000470">
    <property type="protein sequence ID" value="TGO44708.1"/>
    <property type="molecule type" value="Genomic_DNA"/>
</dbReference>
<sequence length="82" mass="9237">MTSGFNWTFSIDFFAKVTDRMEINALLAANHKRTRTKGKISTRRMHAITNAARCLALVEPNVPMDRLIEATLKHGLIPPVVM</sequence>
<comment type="caution">
    <text evidence="1">The sequence shown here is derived from an EMBL/GenBank/DDBJ whole genome shotgun (WGS) entry which is preliminary data.</text>
</comment>
<organism evidence="1 2">
    <name type="scientific">Botryotinia convoluta</name>
    <dbReference type="NCBI Taxonomy" id="54673"/>
    <lineage>
        <taxon>Eukaryota</taxon>
        <taxon>Fungi</taxon>
        <taxon>Dikarya</taxon>
        <taxon>Ascomycota</taxon>
        <taxon>Pezizomycotina</taxon>
        <taxon>Leotiomycetes</taxon>
        <taxon>Helotiales</taxon>
        <taxon>Sclerotiniaceae</taxon>
        <taxon>Botryotinia</taxon>
    </lineage>
</organism>
<gene>
    <name evidence="1" type="ORF">BCON_0472g00040</name>
</gene>
<proteinExistence type="predicted"/>
<evidence type="ECO:0000313" key="1">
    <source>
        <dbReference type="EMBL" id="TGO44708.1"/>
    </source>
</evidence>
<keyword evidence="2" id="KW-1185">Reference proteome</keyword>
<dbReference type="Proteomes" id="UP000297527">
    <property type="component" value="Unassembled WGS sequence"/>
</dbReference>
<accession>A0A4Z1H6F5</accession>
<evidence type="ECO:0000313" key="2">
    <source>
        <dbReference type="Proteomes" id="UP000297527"/>
    </source>
</evidence>
<protein>
    <submittedName>
        <fullName evidence="1">Uncharacterized protein</fullName>
    </submittedName>
</protein>
<name>A0A4Z1H6F5_9HELO</name>
<dbReference type="AlphaFoldDB" id="A0A4Z1H6F5"/>